<keyword evidence="3" id="KW-0186">Copper</keyword>
<evidence type="ECO:0000256" key="3">
    <source>
        <dbReference type="ARBA" id="ARBA00023008"/>
    </source>
</evidence>
<dbReference type="Gene3D" id="3.30.1880.10">
    <property type="entry name" value="protein ne1242 domain like"/>
    <property type="match status" value="1"/>
</dbReference>
<proteinExistence type="inferred from homology"/>
<evidence type="ECO:0000256" key="1">
    <source>
        <dbReference type="ARBA" id="ARBA00009871"/>
    </source>
</evidence>
<dbReference type="InterPro" id="IPR006311">
    <property type="entry name" value="TAT_signal"/>
</dbReference>
<sequence>MTAAPGTPLIHRLGRRHLLGAAAAATLASVGVMRTALARATPPGAPDEGSFDEMYRGRRIQGDPVLGERGAGPSAWRVTVDGRQLGLMRRADGSYLTMVDHYGSYETPLAAARGAVDELGVTARLSGHTH</sequence>
<keyword evidence="2" id="KW-0732">Signal</keyword>
<evidence type="ECO:0000256" key="2">
    <source>
        <dbReference type="ARBA" id="ARBA00022729"/>
    </source>
</evidence>
<protein>
    <submittedName>
        <fullName evidence="4">Tyrosinase co-factor</fullName>
    </submittedName>
</protein>
<comment type="similarity">
    <text evidence="1">Belongs to the melC1 family.</text>
</comment>
<dbReference type="GO" id="GO:0042438">
    <property type="term" value="P:melanin biosynthetic process"/>
    <property type="evidence" value="ECO:0007669"/>
    <property type="project" value="InterPro"/>
</dbReference>
<dbReference type="PROSITE" id="PS51318">
    <property type="entry name" value="TAT"/>
    <property type="match status" value="1"/>
</dbReference>
<organism evidence="4 5">
    <name type="scientific">Streptomyces spectabilis</name>
    <dbReference type="NCBI Taxonomy" id="68270"/>
    <lineage>
        <taxon>Bacteria</taxon>
        <taxon>Bacillati</taxon>
        <taxon>Actinomycetota</taxon>
        <taxon>Actinomycetes</taxon>
        <taxon>Kitasatosporales</taxon>
        <taxon>Streptomycetaceae</taxon>
        <taxon>Streptomyces</taxon>
    </lineage>
</organism>
<name>A0A516RAB0_STRST</name>
<evidence type="ECO:0000313" key="5">
    <source>
        <dbReference type="Proteomes" id="UP000316806"/>
    </source>
</evidence>
<gene>
    <name evidence="4" type="ORF">FH965_20240</name>
</gene>
<evidence type="ECO:0000313" key="4">
    <source>
        <dbReference type="EMBL" id="QDQ12597.1"/>
    </source>
</evidence>
<dbReference type="InterPro" id="IPR023199">
    <property type="entry name" value="GriE/MELC1_sf"/>
</dbReference>
<accession>A0A516RAB0</accession>
<dbReference type="RefSeq" id="WP_144319935.1">
    <property type="nucleotide sequence ID" value="NZ_CP040916.1"/>
</dbReference>
<dbReference type="Proteomes" id="UP000316806">
    <property type="component" value="Chromosome"/>
</dbReference>
<dbReference type="InterPro" id="IPR010928">
    <property type="entry name" value="MelC1"/>
</dbReference>
<dbReference type="AlphaFoldDB" id="A0A516RAB0"/>
<dbReference type="Pfam" id="PF06236">
    <property type="entry name" value="MelC1"/>
    <property type="match status" value="1"/>
</dbReference>
<dbReference type="GO" id="GO:0005507">
    <property type="term" value="F:copper ion binding"/>
    <property type="evidence" value="ECO:0007669"/>
    <property type="project" value="InterPro"/>
</dbReference>
<reference evidence="4 5" key="1">
    <citation type="journal article" date="2019" name="J. Ind. Microbiol. Biotechnol.">
        <title>The complete genomic sequence of Streptomyces spectabilis NRRL-2792 and identification of secondary metabolite biosynthetic gene clusters.</title>
        <authorList>
            <person name="Sinha A."/>
            <person name="Phillips-Salemka S."/>
            <person name="Niraula T.A."/>
            <person name="Short K.A."/>
            <person name="Niraula N.P."/>
        </authorList>
    </citation>
    <scope>NUCLEOTIDE SEQUENCE [LARGE SCALE GENOMIC DNA]</scope>
    <source>
        <strain evidence="4 5">NRRL 2792</strain>
    </source>
</reference>
<dbReference type="EMBL" id="CP040916">
    <property type="protein sequence ID" value="QDQ12597.1"/>
    <property type="molecule type" value="Genomic_DNA"/>
</dbReference>